<feature type="repeat" description="ANK" evidence="3">
    <location>
        <begin position="328"/>
        <end position="360"/>
    </location>
</feature>
<dbReference type="PROSITE" id="PS50297">
    <property type="entry name" value="ANK_REP_REGION"/>
    <property type="match status" value="3"/>
</dbReference>
<evidence type="ECO:0000256" key="3">
    <source>
        <dbReference type="PROSITE-ProRule" id="PRU00023"/>
    </source>
</evidence>
<feature type="repeat" description="ANK" evidence="3">
    <location>
        <begin position="92"/>
        <end position="124"/>
    </location>
</feature>
<gene>
    <name evidence="4" type="ORF">GPECTOR_44g12</name>
</gene>
<evidence type="ECO:0000256" key="2">
    <source>
        <dbReference type="ARBA" id="ARBA00023043"/>
    </source>
</evidence>
<dbReference type="InterPro" id="IPR036770">
    <property type="entry name" value="Ankyrin_rpt-contain_sf"/>
</dbReference>
<dbReference type="InterPro" id="IPR051165">
    <property type="entry name" value="Multifunctional_ANK_Repeat"/>
</dbReference>
<dbReference type="SUPFAM" id="SSF48403">
    <property type="entry name" value="Ankyrin repeat"/>
    <property type="match status" value="2"/>
</dbReference>
<dbReference type="Proteomes" id="UP000075714">
    <property type="component" value="Unassembled WGS sequence"/>
</dbReference>
<protein>
    <submittedName>
        <fullName evidence="4">Uncharacterized protein</fullName>
    </submittedName>
</protein>
<feature type="repeat" description="ANK" evidence="3">
    <location>
        <begin position="361"/>
        <end position="394"/>
    </location>
</feature>
<dbReference type="PANTHER" id="PTHR24123">
    <property type="entry name" value="ANKYRIN REPEAT-CONTAINING"/>
    <property type="match status" value="1"/>
</dbReference>
<dbReference type="PROSITE" id="PS50088">
    <property type="entry name" value="ANK_REPEAT"/>
    <property type="match status" value="4"/>
</dbReference>
<reference evidence="5" key="1">
    <citation type="journal article" date="2016" name="Nat. Commun.">
        <title>The Gonium pectorale genome demonstrates co-option of cell cycle regulation during the evolution of multicellularity.</title>
        <authorList>
            <person name="Hanschen E.R."/>
            <person name="Marriage T.N."/>
            <person name="Ferris P.J."/>
            <person name="Hamaji T."/>
            <person name="Toyoda A."/>
            <person name="Fujiyama A."/>
            <person name="Neme R."/>
            <person name="Noguchi H."/>
            <person name="Minakuchi Y."/>
            <person name="Suzuki M."/>
            <person name="Kawai-Toyooka H."/>
            <person name="Smith D.R."/>
            <person name="Sparks H."/>
            <person name="Anderson J."/>
            <person name="Bakaric R."/>
            <person name="Luria V."/>
            <person name="Karger A."/>
            <person name="Kirschner M.W."/>
            <person name="Durand P.M."/>
            <person name="Michod R.E."/>
            <person name="Nozaki H."/>
            <person name="Olson B.J."/>
        </authorList>
    </citation>
    <scope>NUCLEOTIDE SEQUENCE [LARGE SCALE GENOMIC DNA]</scope>
    <source>
        <strain evidence="5">NIES-2863</strain>
    </source>
</reference>
<name>A0A150G9A0_GONPE</name>
<dbReference type="Pfam" id="PF12796">
    <property type="entry name" value="Ank_2"/>
    <property type="match status" value="3"/>
</dbReference>
<evidence type="ECO:0000313" key="5">
    <source>
        <dbReference type="Proteomes" id="UP000075714"/>
    </source>
</evidence>
<keyword evidence="5" id="KW-1185">Reference proteome</keyword>
<proteinExistence type="predicted"/>
<dbReference type="OrthoDB" id="497215at2759"/>
<feature type="repeat" description="ANK" evidence="3">
    <location>
        <begin position="59"/>
        <end position="91"/>
    </location>
</feature>
<dbReference type="InterPro" id="IPR002110">
    <property type="entry name" value="Ankyrin_rpt"/>
</dbReference>
<dbReference type="SMART" id="SM00248">
    <property type="entry name" value="ANK"/>
    <property type="match status" value="11"/>
</dbReference>
<keyword evidence="1" id="KW-0677">Repeat</keyword>
<accession>A0A150G9A0</accession>
<evidence type="ECO:0000313" key="4">
    <source>
        <dbReference type="EMBL" id="KXZ46333.1"/>
    </source>
</evidence>
<keyword evidence="2 3" id="KW-0040">ANK repeat</keyword>
<evidence type="ECO:0000256" key="1">
    <source>
        <dbReference type="ARBA" id="ARBA00022737"/>
    </source>
</evidence>
<dbReference type="PANTHER" id="PTHR24123:SF33">
    <property type="entry name" value="PROTEIN HOS4"/>
    <property type="match status" value="1"/>
</dbReference>
<dbReference type="STRING" id="33097.A0A150G9A0"/>
<dbReference type="Gene3D" id="1.25.40.20">
    <property type="entry name" value="Ankyrin repeat-containing domain"/>
    <property type="match status" value="5"/>
</dbReference>
<dbReference type="AlphaFoldDB" id="A0A150G9A0"/>
<organism evidence="4 5">
    <name type="scientific">Gonium pectorale</name>
    <name type="common">Green alga</name>
    <dbReference type="NCBI Taxonomy" id="33097"/>
    <lineage>
        <taxon>Eukaryota</taxon>
        <taxon>Viridiplantae</taxon>
        <taxon>Chlorophyta</taxon>
        <taxon>core chlorophytes</taxon>
        <taxon>Chlorophyceae</taxon>
        <taxon>CS clade</taxon>
        <taxon>Chlamydomonadales</taxon>
        <taxon>Volvocaceae</taxon>
        <taxon>Gonium</taxon>
    </lineage>
</organism>
<sequence>MAVFKALVEARANLDVPDEHRNTALHTLLYRIGELQDAEGMALTIISSGRANLDIQTDNGSSALMLATERLQLKLIKALLQSQAKTDLRNVNGDTALTLAAAQHSAPISQELLAAGASVNIANTSGDTAMHLACRSLPASSSEGKATWQPDTAQVLLGQSKLRLDAVNTQGQTALTVLAATSRWWAAAVEVAAAMAANETCSFNNLDKEGFTALHYSLGAGPAGPSGLSGLGHGPDMAIHVIKAAKCDVNVVTRDKDADTALHRCGRLGLPKVCKALVSRSADANIANAEGLRPLHLAVAGSTVSHTRVAELLIGYPRCDVNITVAATGQMPLLMAVLGCKTPLVERLVKRGADPNIADKKGDTPLHAALRILGSVAMVQELVARAADLNAEDAGGCTALHHAIILDGKQPGKEFEAIALSLIEESAGESAALARMMAKDLIESGLADVNVQRASDLSSPAHFATRMAAMELLTALIARRANLGLQDSKGAVVLHLAVKAACPDNGSGLKLVQLLLESK</sequence>
<comment type="caution">
    <text evidence="4">The sequence shown here is derived from an EMBL/GenBank/DDBJ whole genome shotgun (WGS) entry which is preliminary data.</text>
</comment>
<dbReference type="EMBL" id="LSYV01000045">
    <property type="protein sequence ID" value="KXZ46333.1"/>
    <property type="molecule type" value="Genomic_DNA"/>
</dbReference>